<dbReference type="EMBL" id="JANFAV010000002">
    <property type="protein sequence ID" value="MCW6534188.1"/>
    <property type="molecule type" value="Genomic_DNA"/>
</dbReference>
<dbReference type="InterPro" id="IPR036388">
    <property type="entry name" value="WH-like_DNA-bd_sf"/>
</dbReference>
<protein>
    <submittedName>
        <fullName evidence="6">LysR family transcriptional regulator</fullName>
    </submittedName>
</protein>
<evidence type="ECO:0000256" key="2">
    <source>
        <dbReference type="ARBA" id="ARBA00023015"/>
    </source>
</evidence>
<evidence type="ECO:0000313" key="7">
    <source>
        <dbReference type="Proteomes" id="UP001165565"/>
    </source>
</evidence>
<accession>A0AA41Z767</accession>
<evidence type="ECO:0000256" key="3">
    <source>
        <dbReference type="ARBA" id="ARBA00023125"/>
    </source>
</evidence>
<dbReference type="PANTHER" id="PTHR30346">
    <property type="entry name" value="TRANSCRIPTIONAL DUAL REGULATOR HCAR-RELATED"/>
    <property type="match status" value="1"/>
</dbReference>
<evidence type="ECO:0000313" key="6">
    <source>
        <dbReference type="EMBL" id="MCW6534188.1"/>
    </source>
</evidence>
<organism evidence="6 7">
    <name type="scientific">Sphingomonas lycopersici</name>
    <dbReference type="NCBI Taxonomy" id="2951807"/>
    <lineage>
        <taxon>Bacteria</taxon>
        <taxon>Pseudomonadati</taxon>
        <taxon>Pseudomonadota</taxon>
        <taxon>Alphaproteobacteria</taxon>
        <taxon>Sphingomonadales</taxon>
        <taxon>Sphingomonadaceae</taxon>
        <taxon>Sphingomonas</taxon>
    </lineage>
</organism>
<gene>
    <name evidence="6" type="ORF">NEE01_05245</name>
</gene>
<dbReference type="GO" id="GO:0003700">
    <property type="term" value="F:DNA-binding transcription factor activity"/>
    <property type="evidence" value="ECO:0007669"/>
    <property type="project" value="InterPro"/>
</dbReference>
<name>A0AA41Z767_9SPHN</name>
<dbReference type="InterPro" id="IPR036390">
    <property type="entry name" value="WH_DNA-bd_sf"/>
</dbReference>
<dbReference type="PROSITE" id="PS50931">
    <property type="entry name" value="HTH_LYSR"/>
    <property type="match status" value="1"/>
</dbReference>
<comment type="similarity">
    <text evidence="1">Belongs to the LysR transcriptional regulatory family.</text>
</comment>
<keyword evidence="7" id="KW-1185">Reference proteome</keyword>
<feature type="domain" description="HTH lysR-type" evidence="5">
    <location>
        <begin position="4"/>
        <end position="62"/>
    </location>
</feature>
<keyword evidence="2" id="KW-0805">Transcription regulation</keyword>
<dbReference type="Proteomes" id="UP001165565">
    <property type="component" value="Unassembled WGS sequence"/>
</dbReference>
<evidence type="ECO:0000259" key="5">
    <source>
        <dbReference type="PROSITE" id="PS50931"/>
    </source>
</evidence>
<keyword evidence="3" id="KW-0238">DNA-binding</keyword>
<dbReference type="AlphaFoldDB" id="A0AA41Z767"/>
<dbReference type="SUPFAM" id="SSF53850">
    <property type="entry name" value="Periplasmic binding protein-like II"/>
    <property type="match status" value="1"/>
</dbReference>
<evidence type="ECO:0000256" key="4">
    <source>
        <dbReference type="ARBA" id="ARBA00023163"/>
    </source>
</evidence>
<dbReference type="RefSeq" id="WP_265268127.1">
    <property type="nucleotide sequence ID" value="NZ_JANFAV010000002.1"/>
</dbReference>
<evidence type="ECO:0000256" key="1">
    <source>
        <dbReference type="ARBA" id="ARBA00009437"/>
    </source>
</evidence>
<dbReference type="InterPro" id="IPR000847">
    <property type="entry name" value="LysR_HTH_N"/>
</dbReference>
<dbReference type="GO" id="GO:0032993">
    <property type="term" value="C:protein-DNA complex"/>
    <property type="evidence" value="ECO:0007669"/>
    <property type="project" value="TreeGrafter"/>
</dbReference>
<dbReference type="GO" id="GO:0003677">
    <property type="term" value="F:DNA binding"/>
    <property type="evidence" value="ECO:0007669"/>
    <property type="project" value="UniProtKB-KW"/>
</dbReference>
<dbReference type="SUPFAM" id="SSF46785">
    <property type="entry name" value="Winged helix' DNA-binding domain"/>
    <property type="match status" value="1"/>
</dbReference>
<dbReference type="Gene3D" id="3.40.190.10">
    <property type="entry name" value="Periplasmic binding protein-like II"/>
    <property type="match status" value="2"/>
</dbReference>
<sequence>MLYLTLRQLEYVSAVARAGSLSAAAAQLNVSQPSLSVALTQVERRLGQKLFIRRRGAPVELTGFGKDYLAQAEELLSLARQLDDPTRAPRAAAGRLTLGLFDDLAPLHIGRLLSVLRAALPGVDIRYRIADLETLARDMLQGRVDLSVTFDLGLDASFARTRLASVRPCAVMSVDDPLAHLSAVDLTAVGTRPLILFEEGLSVRHMLGLFRRVGAEPLVRHRVAALEVMRSLAAHGEGVGITYSGPESRHAYDGTPLASVPIADDLACEPVILARPLDAARSAVVEAASEAILAAAETSPIG</sequence>
<keyword evidence="4" id="KW-0804">Transcription</keyword>
<dbReference type="Gene3D" id="1.10.10.10">
    <property type="entry name" value="Winged helix-like DNA-binding domain superfamily/Winged helix DNA-binding domain"/>
    <property type="match status" value="1"/>
</dbReference>
<dbReference type="PRINTS" id="PR00039">
    <property type="entry name" value="HTHLYSR"/>
</dbReference>
<dbReference type="PANTHER" id="PTHR30346:SF0">
    <property type="entry name" value="HCA OPERON TRANSCRIPTIONAL ACTIVATOR HCAR"/>
    <property type="match status" value="1"/>
</dbReference>
<comment type="caution">
    <text evidence="6">The sequence shown here is derived from an EMBL/GenBank/DDBJ whole genome shotgun (WGS) entry which is preliminary data.</text>
</comment>
<proteinExistence type="inferred from homology"/>
<dbReference type="Pfam" id="PF00126">
    <property type="entry name" value="HTH_1"/>
    <property type="match status" value="1"/>
</dbReference>
<reference evidence="6" key="1">
    <citation type="submission" date="2022-06" db="EMBL/GenBank/DDBJ databases">
        <title>Sphingomonas sp. nov. isolated from rhizosphere soil of tomato.</title>
        <authorList>
            <person name="Dong H."/>
            <person name="Gao R."/>
        </authorList>
    </citation>
    <scope>NUCLEOTIDE SEQUENCE</scope>
    <source>
        <strain evidence="6">MMSM24</strain>
    </source>
</reference>
<dbReference type="Pfam" id="PF03466">
    <property type="entry name" value="LysR_substrate"/>
    <property type="match status" value="1"/>
</dbReference>
<dbReference type="InterPro" id="IPR005119">
    <property type="entry name" value="LysR_subst-bd"/>
</dbReference>